<keyword evidence="7" id="KW-1185">Reference proteome</keyword>
<dbReference type="SUPFAM" id="SSF56425">
    <property type="entry name" value="Succinate dehydrogenase/fumarate reductase flavoprotein, catalytic domain"/>
    <property type="match status" value="1"/>
</dbReference>
<dbReference type="eggNOG" id="KOG2404">
    <property type="taxonomic scope" value="Eukaryota"/>
</dbReference>
<dbReference type="Gene3D" id="3.90.700.10">
    <property type="entry name" value="Succinate dehydrogenase/fumarate reductase flavoprotein, catalytic domain"/>
    <property type="match status" value="1"/>
</dbReference>
<evidence type="ECO:0000256" key="4">
    <source>
        <dbReference type="ARBA" id="ARBA00023002"/>
    </source>
</evidence>
<dbReference type="NCBIfam" id="TIGR01813">
    <property type="entry name" value="flavo_cyto_c"/>
    <property type="match status" value="1"/>
</dbReference>
<dbReference type="InterPro" id="IPR017927">
    <property type="entry name" value="FAD-bd_FR_type"/>
</dbReference>
<dbReference type="eggNOG" id="KOG0534">
    <property type="taxonomic scope" value="Eukaryota"/>
</dbReference>
<dbReference type="InterPro" id="IPR017938">
    <property type="entry name" value="Riboflavin_synthase-like_b-brl"/>
</dbReference>
<dbReference type="STRING" id="461836.A0A0L0DIJ1"/>
<dbReference type="SUPFAM" id="SSF52343">
    <property type="entry name" value="Ferredoxin reductase-like, C-terminal NADP-linked domain"/>
    <property type="match status" value="1"/>
</dbReference>
<dbReference type="InterPro" id="IPR035979">
    <property type="entry name" value="RBD_domain_sf"/>
</dbReference>
<dbReference type="InterPro" id="IPR008333">
    <property type="entry name" value="Cbr1-like_FAD-bd_dom"/>
</dbReference>
<evidence type="ECO:0000313" key="7">
    <source>
        <dbReference type="Proteomes" id="UP000054408"/>
    </source>
</evidence>
<dbReference type="OrthoDB" id="71672at2759"/>
<keyword evidence="3" id="KW-0274">FAD</keyword>
<comment type="cofactor">
    <cofactor evidence="1">
        <name>FAD</name>
        <dbReference type="ChEBI" id="CHEBI:57692"/>
    </cofactor>
</comment>
<dbReference type="Gene3D" id="3.40.50.80">
    <property type="entry name" value="Nucleotide-binding domain of ferredoxin-NADP reductase (FNR) module"/>
    <property type="match status" value="1"/>
</dbReference>
<dbReference type="Gene3D" id="3.50.50.60">
    <property type="entry name" value="FAD/NAD(P)-binding domain"/>
    <property type="match status" value="1"/>
</dbReference>
<proteinExistence type="predicted"/>
<dbReference type="Pfam" id="PF00890">
    <property type="entry name" value="FAD_binding_2"/>
    <property type="match status" value="1"/>
</dbReference>
<keyword evidence="2" id="KW-0285">Flavoprotein</keyword>
<dbReference type="InterPro" id="IPR001433">
    <property type="entry name" value="OxRdtase_FAD/NAD-bd"/>
</dbReference>
<dbReference type="InterPro" id="IPR036188">
    <property type="entry name" value="FAD/NAD-bd_sf"/>
</dbReference>
<gene>
    <name evidence="6" type="ORF">AMSG_08160</name>
</gene>
<feature type="domain" description="FAD-binding FR-type" evidence="5">
    <location>
        <begin position="558"/>
        <end position="663"/>
    </location>
</feature>
<dbReference type="InterPro" id="IPR039261">
    <property type="entry name" value="FNR_nucleotide-bd"/>
</dbReference>
<evidence type="ECO:0000259" key="5">
    <source>
        <dbReference type="PROSITE" id="PS51384"/>
    </source>
</evidence>
<dbReference type="SUPFAM" id="SSF51905">
    <property type="entry name" value="FAD/NAD(P)-binding domain"/>
    <property type="match status" value="1"/>
</dbReference>
<dbReference type="InterPro" id="IPR003953">
    <property type="entry name" value="FAD-dep_OxRdtase_2_FAD-bd"/>
</dbReference>
<dbReference type="AlphaFoldDB" id="A0A0L0DIJ1"/>
<reference evidence="6 7" key="1">
    <citation type="submission" date="2010-05" db="EMBL/GenBank/DDBJ databases">
        <title>The Genome Sequence of Thecamonas trahens ATCC 50062.</title>
        <authorList>
            <consortium name="The Broad Institute Genome Sequencing Platform"/>
            <person name="Russ C."/>
            <person name="Cuomo C."/>
            <person name="Shea T."/>
            <person name="Young S.K."/>
            <person name="Zeng Q."/>
            <person name="Koehrsen M."/>
            <person name="Haas B."/>
            <person name="Borodovsky M."/>
            <person name="Guigo R."/>
            <person name="Alvarado L."/>
            <person name="Berlin A."/>
            <person name="Bochicchio J."/>
            <person name="Borenstein D."/>
            <person name="Chapman S."/>
            <person name="Chen Z."/>
            <person name="Freedman E."/>
            <person name="Gellesch M."/>
            <person name="Goldberg J."/>
            <person name="Griggs A."/>
            <person name="Gujja S."/>
            <person name="Heilman E."/>
            <person name="Heiman D."/>
            <person name="Hepburn T."/>
            <person name="Howarth C."/>
            <person name="Jen D."/>
            <person name="Larson L."/>
            <person name="Mehta T."/>
            <person name="Park D."/>
            <person name="Pearson M."/>
            <person name="Roberts A."/>
            <person name="Saif S."/>
            <person name="Shenoy N."/>
            <person name="Sisk P."/>
            <person name="Stolte C."/>
            <person name="Sykes S."/>
            <person name="Thomson T."/>
            <person name="Walk T."/>
            <person name="White J."/>
            <person name="Yandava C."/>
            <person name="Burger G."/>
            <person name="Gray M.W."/>
            <person name="Holland P.W.H."/>
            <person name="King N."/>
            <person name="Lang F.B.F."/>
            <person name="Roger A.J."/>
            <person name="Ruiz-Trillo I."/>
            <person name="Lander E."/>
            <person name="Nusbaum C."/>
        </authorList>
    </citation>
    <scope>NUCLEOTIDE SEQUENCE [LARGE SCALE GENOMIC DNA]</scope>
    <source>
        <strain evidence="6 7">ATCC 50062</strain>
    </source>
</reference>
<dbReference type="SUPFAM" id="SSF63380">
    <property type="entry name" value="Riboflavin synthase domain-like"/>
    <property type="match status" value="1"/>
</dbReference>
<dbReference type="EMBL" id="GL349471">
    <property type="protein sequence ID" value="KNC51921.1"/>
    <property type="molecule type" value="Genomic_DNA"/>
</dbReference>
<dbReference type="PANTHER" id="PTHR43400:SF7">
    <property type="entry name" value="FAD-DEPENDENT OXIDOREDUCTASE 2 FAD BINDING DOMAIN-CONTAINING PROTEIN"/>
    <property type="match status" value="1"/>
</dbReference>
<dbReference type="Pfam" id="PF00175">
    <property type="entry name" value="NAD_binding_1"/>
    <property type="match status" value="1"/>
</dbReference>
<keyword evidence="4" id="KW-0560">Oxidoreductase</keyword>
<dbReference type="InterPro" id="IPR027477">
    <property type="entry name" value="Succ_DH/fumarate_Rdtase_cat_sf"/>
</dbReference>
<dbReference type="InterPro" id="IPR010960">
    <property type="entry name" value="Flavocytochrome_c"/>
</dbReference>
<dbReference type="GO" id="GO:0003676">
    <property type="term" value="F:nucleic acid binding"/>
    <property type="evidence" value="ECO:0007669"/>
    <property type="project" value="InterPro"/>
</dbReference>
<dbReference type="InterPro" id="IPR050315">
    <property type="entry name" value="FAD-oxidoreductase_2"/>
</dbReference>
<evidence type="ECO:0000256" key="3">
    <source>
        <dbReference type="ARBA" id="ARBA00022827"/>
    </source>
</evidence>
<organism evidence="6 7">
    <name type="scientific">Thecamonas trahens ATCC 50062</name>
    <dbReference type="NCBI Taxonomy" id="461836"/>
    <lineage>
        <taxon>Eukaryota</taxon>
        <taxon>Apusozoa</taxon>
        <taxon>Apusomonadida</taxon>
        <taxon>Apusomonadidae</taxon>
        <taxon>Thecamonas</taxon>
    </lineage>
</organism>
<dbReference type="Pfam" id="PF00970">
    <property type="entry name" value="FAD_binding_6"/>
    <property type="match status" value="1"/>
</dbReference>
<evidence type="ECO:0000313" key="6">
    <source>
        <dbReference type="EMBL" id="KNC51921.1"/>
    </source>
</evidence>
<dbReference type="PANTHER" id="PTHR43400">
    <property type="entry name" value="FUMARATE REDUCTASE"/>
    <property type="match status" value="1"/>
</dbReference>
<dbReference type="CDD" id="cd06183">
    <property type="entry name" value="cyt_b5_reduct_like"/>
    <property type="match status" value="1"/>
</dbReference>
<dbReference type="Proteomes" id="UP000054408">
    <property type="component" value="Unassembled WGS sequence"/>
</dbReference>
<dbReference type="Gene3D" id="2.40.30.10">
    <property type="entry name" value="Translation factors"/>
    <property type="match status" value="1"/>
</dbReference>
<dbReference type="OMA" id="ISANCRC"/>
<sequence length="801" mass="81022">MVRGSCLVSVVAGAKDMLSIELLTPIMAAFGVEASEIKVLSDFATAVPHGEAVIGFASPADAAKAARILDGAAVGELVLAVKDVSAPAAERTIAVIGAGLAGASAALSAAELGATVIVLDKEARGGGNSAKASSGINGAGTAFQAEVGIDDSPALLIADTMASGKDKADPKLVHKLAHDSAAALAWIEKTAGVALNAVVATGGHSVARTHRMAAEPGARPVNLGWGLMRPLLDAMHAHPNICVVNGATAVGLDTAAGVAQVRGVVARIVGADAPITLAASAVVLATGGYAACSELLPDHVAGLPTTNGAFATGDGIELAKRVGGLVGNLDAVQVHPTGFVDVADPGAGTKFLAPEALRGYGGVLATPDGELIVDELATRDVVSAAIRAACEPASGAPSPVAVLLMNAEVASGFDPAIFDFYVSKGLIHSFGSMAELGAWADGVFGGQAGTDGARRSKAYEAAMAARGRAVTSPMHAALITPAVHYTMGGVGINPDGAVLHAGSLVPIPGLYAAGEVTTGVHGANRLAGNSLLECVVYGRAAGRSAVLHPTRLPALSPTEWVSLELKSVTPLSSSSSLFSFALPSAHHISGLGLGDYVKIRAEVDGAAMVRFYSPISRDDALGHLDLCVKTAAADAGGMAAHFGSLAPGDILEFSGPAGGPHLSMATTEKTAFGLLAGGTGIAPMLQLIRAALLKERKIGTATRLDLVYAAKNEDEILLREVLEAHAAKHPSLSLYYALMEPPAEWDMGVGFITPDMMAARLPPPAPSTMILICGPPPFCAAMRRGLDSLGYLDGEHYYSYC</sequence>
<dbReference type="GeneID" id="25566915"/>
<evidence type="ECO:0000256" key="1">
    <source>
        <dbReference type="ARBA" id="ARBA00001974"/>
    </source>
</evidence>
<protein>
    <submittedName>
        <fullName evidence="6">Fumarate reductase flavoprotein subunit</fullName>
    </submittedName>
</protein>
<evidence type="ECO:0000256" key="2">
    <source>
        <dbReference type="ARBA" id="ARBA00022630"/>
    </source>
</evidence>
<dbReference type="GO" id="GO:0016491">
    <property type="term" value="F:oxidoreductase activity"/>
    <property type="evidence" value="ECO:0007669"/>
    <property type="project" value="UniProtKB-KW"/>
</dbReference>
<name>A0A0L0DIJ1_THETB</name>
<dbReference type="PROSITE" id="PS51384">
    <property type="entry name" value="FAD_FR"/>
    <property type="match status" value="1"/>
</dbReference>
<dbReference type="GO" id="GO:0010181">
    <property type="term" value="F:FMN binding"/>
    <property type="evidence" value="ECO:0007669"/>
    <property type="project" value="InterPro"/>
</dbReference>
<dbReference type="SUPFAM" id="SSF54928">
    <property type="entry name" value="RNA-binding domain, RBD"/>
    <property type="match status" value="1"/>
</dbReference>
<accession>A0A0L0DIJ1</accession>
<dbReference type="PRINTS" id="PR00406">
    <property type="entry name" value="CYTB5RDTASE"/>
</dbReference>
<dbReference type="RefSeq" id="XP_013755517.1">
    <property type="nucleotide sequence ID" value="XM_013900063.1"/>
</dbReference>